<comment type="caution">
    <text evidence="3">The sequence shown here is derived from an EMBL/GenBank/DDBJ whole genome shotgun (WGS) entry which is preliminary data.</text>
</comment>
<feature type="domain" description="Alpha/beta hydrolase fold-5" evidence="2">
    <location>
        <begin position="64"/>
        <end position="228"/>
    </location>
</feature>
<evidence type="ECO:0000259" key="2">
    <source>
        <dbReference type="Pfam" id="PF12695"/>
    </source>
</evidence>
<dbReference type="Proteomes" id="UP000031972">
    <property type="component" value="Unassembled WGS sequence"/>
</dbReference>
<dbReference type="AlphaFoldDB" id="A0A0C2VPT4"/>
<dbReference type="RefSeq" id="WP_041055160.1">
    <property type="nucleotide sequence ID" value="NZ_JXRR01000008.1"/>
</dbReference>
<dbReference type="InterPro" id="IPR029059">
    <property type="entry name" value="AB_hydrolase_5"/>
</dbReference>
<keyword evidence="4" id="KW-1185">Reference proteome</keyword>
<dbReference type="OrthoDB" id="9780932at2"/>
<feature type="transmembrane region" description="Helical" evidence="1">
    <location>
        <begin position="7"/>
        <end position="26"/>
    </location>
</feature>
<gene>
    <name evidence="3" type="ORF">KR50_08030</name>
</gene>
<dbReference type="Pfam" id="PF12695">
    <property type="entry name" value="Abhydrolase_5"/>
    <property type="match status" value="1"/>
</dbReference>
<protein>
    <recommendedName>
        <fullName evidence="2">Alpha/beta hydrolase fold-5 domain-containing protein</fullName>
    </recommendedName>
</protein>
<dbReference type="PATRIC" id="fig|220754.4.peg.823"/>
<proteinExistence type="predicted"/>
<keyword evidence="1" id="KW-1133">Transmembrane helix</keyword>
<organism evidence="3 4">
    <name type="scientific">Jeotgalibacillus campisalis</name>
    <dbReference type="NCBI Taxonomy" id="220754"/>
    <lineage>
        <taxon>Bacteria</taxon>
        <taxon>Bacillati</taxon>
        <taxon>Bacillota</taxon>
        <taxon>Bacilli</taxon>
        <taxon>Bacillales</taxon>
        <taxon>Caryophanaceae</taxon>
        <taxon>Jeotgalibacillus</taxon>
    </lineage>
</organism>
<evidence type="ECO:0000256" key="1">
    <source>
        <dbReference type="SAM" id="Phobius"/>
    </source>
</evidence>
<dbReference type="EMBL" id="JXRR01000008">
    <property type="protein sequence ID" value="KIL50922.1"/>
    <property type="molecule type" value="Genomic_DNA"/>
</dbReference>
<sequence length="243" mass="26839">MKKWLKYSLFLVLALFLTGITVFYIWSQQTYQASNELYDLVNSSEWLNEDGTLTFLPENPNNKGVILYPGAKVEPEAYAYYAKKISDEGYVVAIPSFRFNLAILDSKKANTVMEAHPTVTSWVIGGHSLGGVGAASFAAEQEDQIAGVLFLASYPAGSADFSESAIPMLSLYGENDGLTTEDRIEETAKLHSTSAELYEIKGGNHAQFGLYGEQKGDLPADIPAVEQQDEMVQRTLDWLEEIE</sequence>
<keyword evidence="1" id="KW-0812">Transmembrane</keyword>
<reference evidence="3 4" key="1">
    <citation type="submission" date="2015-01" db="EMBL/GenBank/DDBJ databases">
        <title>Jeotgalibacillus campisalis genome sequencing.</title>
        <authorList>
            <person name="Goh K.M."/>
            <person name="Chan K.-G."/>
            <person name="Yaakop A.S."/>
            <person name="Ee R."/>
            <person name="Gan H.M."/>
            <person name="Chan C.S."/>
        </authorList>
    </citation>
    <scope>NUCLEOTIDE SEQUENCE [LARGE SCALE GENOMIC DNA]</scope>
    <source>
        <strain evidence="3 4">SF-57</strain>
    </source>
</reference>
<dbReference type="SUPFAM" id="SSF53474">
    <property type="entry name" value="alpha/beta-Hydrolases"/>
    <property type="match status" value="1"/>
</dbReference>
<accession>A0A0C2VPT4</accession>
<name>A0A0C2VPT4_9BACL</name>
<dbReference type="Gene3D" id="3.40.50.1820">
    <property type="entry name" value="alpha/beta hydrolase"/>
    <property type="match status" value="1"/>
</dbReference>
<evidence type="ECO:0000313" key="3">
    <source>
        <dbReference type="EMBL" id="KIL50922.1"/>
    </source>
</evidence>
<dbReference type="GO" id="GO:0016787">
    <property type="term" value="F:hydrolase activity"/>
    <property type="evidence" value="ECO:0007669"/>
    <property type="project" value="InterPro"/>
</dbReference>
<keyword evidence="1" id="KW-0472">Membrane</keyword>
<dbReference type="InterPro" id="IPR029058">
    <property type="entry name" value="AB_hydrolase_fold"/>
</dbReference>
<evidence type="ECO:0000313" key="4">
    <source>
        <dbReference type="Proteomes" id="UP000031972"/>
    </source>
</evidence>